<protein>
    <submittedName>
        <fullName evidence="1">Uncharacterized protein</fullName>
    </submittedName>
</protein>
<gene>
    <name evidence="1" type="ORF">PanWU01x14_153250</name>
</gene>
<reference evidence="2" key="1">
    <citation type="submission" date="2016-06" db="EMBL/GenBank/DDBJ databases">
        <title>Parallel loss of symbiosis genes in relatives of nitrogen-fixing non-legume Parasponia.</title>
        <authorList>
            <person name="Van Velzen R."/>
            <person name="Holmer R."/>
            <person name="Bu F."/>
            <person name="Rutten L."/>
            <person name="Van Zeijl A."/>
            <person name="Liu W."/>
            <person name="Santuari L."/>
            <person name="Cao Q."/>
            <person name="Sharma T."/>
            <person name="Shen D."/>
            <person name="Roswanjaya Y."/>
            <person name="Wardhani T."/>
            <person name="Kalhor M.S."/>
            <person name="Jansen J."/>
            <person name="Van den Hoogen J."/>
            <person name="Gungor B."/>
            <person name="Hartog M."/>
            <person name="Hontelez J."/>
            <person name="Verver J."/>
            <person name="Yang W.-C."/>
            <person name="Schijlen E."/>
            <person name="Repin R."/>
            <person name="Schilthuizen M."/>
            <person name="Schranz E."/>
            <person name="Heidstra R."/>
            <person name="Miyata K."/>
            <person name="Fedorova E."/>
            <person name="Kohlen W."/>
            <person name="Bisseling T."/>
            <person name="Smit S."/>
            <person name="Geurts R."/>
        </authorList>
    </citation>
    <scope>NUCLEOTIDE SEQUENCE [LARGE SCALE GENOMIC DNA]</scope>
    <source>
        <strain evidence="2">cv. WU1-14</strain>
    </source>
</reference>
<evidence type="ECO:0000313" key="1">
    <source>
        <dbReference type="EMBL" id="PON60339.1"/>
    </source>
</evidence>
<comment type="caution">
    <text evidence="1">The sequence shown here is derived from an EMBL/GenBank/DDBJ whole genome shotgun (WGS) entry which is preliminary data.</text>
</comment>
<keyword evidence="2" id="KW-1185">Reference proteome</keyword>
<accession>A0A2P5CH07</accession>
<dbReference type="AlphaFoldDB" id="A0A2P5CH07"/>
<dbReference type="EMBL" id="JXTB01000131">
    <property type="protein sequence ID" value="PON60339.1"/>
    <property type="molecule type" value="Genomic_DNA"/>
</dbReference>
<dbReference type="Proteomes" id="UP000237105">
    <property type="component" value="Unassembled WGS sequence"/>
</dbReference>
<evidence type="ECO:0000313" key="2">
    <source>
        <dbReference type="Proteomes" id="UP000237105"/>
    </source>
</evidence>
<proteinExistence type="predicted"/>
<name>A0A2P5CH07_PARAD</name>
<sequence>MEQLHGGDMDEILVRLPINATTELDAVCLACLACDLRHNSEQYEGDCERLSHLFLRAMIVLSWNCRDLGHTSTVQELKALVQSHHPDCVVLYVTCGV</sequence>
<organism evidence="1 2">
    <name type="scientific">Parasponia andersonii</name>
    <name type="common">Sponia andersonii</name>
    <dbReference type="NCBI Taxonomy" id="3476"/>
    <lineage>
        <taxon>Eukaryota</taxon>
        <taxon>Viridiplantae</taxon>
        <taxon>Streptophyta</taxon>
        <taxon>Embryophyta</taxon>
        <taxon>Tracheophyta</taxon>
        <taxon>Spermatophyta</taxon>
        <taxon>Magnoliopsida</taxon>
        <taxon>eudicotyledons</taxon>
        <taxon>Gunneridae</taxon>
        <taxon>Pentapetalae</taxon>
        <taxon>rosids</taxon>
        <taxon>fabids</taxon>
        <taxon>Rosales</taxon>
        <taxon>Cannabaceae</taxon>
        <taxon>Parasponia</taxon>
    </lineage>
</organism>